<dbReference type="InterPro" id="IPR025665">
    <property type="entry name" value="Beta-barrel_OMP_2"/>
</dbReference>
<dbReference type="EMBL" id="JBHTHU010000006">
    <property type="protein sequence ID" value="MFD0750889.1"/>
    <property type="molecule type" value="Genomic_DNA"/>
</dbReference>
<dbReference type="InterPro" id="IPR011250">
    <property type="entry name" value="OMP/PagP_B-barrel"/>
</dbReference>
<reference evidence="4" key="1">
    <citation type="journal article" date="2019" name="Int. J. Syst. Evol. Microbiol.">
        <title>The Global Catalogue of Microorganisms (GCM) 10K type strain sequencing project: providing services to taxonomists for standard genome sequencing and annotation.</title>
        <authorList>
            <consortium name="The Broad Institute Genomics Platform"/>
            <consortium name="The Broad Institute Genome Sequencing Center for Infectious Disease"/>
            <person name="Wu L."/>
            <person name="Ma J."/>
        </authorList>
    </citation>
    <scope>NUCLEOTIDE SEQUENCE [LARGE SCALE GENOMIC DNA]</scope>
    <source>
        <strain evidence="4">CCUG 63418</strain>
    </source>
</reference>
<dbReference type="Pfam" id="PF13568">
    <property type="entry name" value="OMP_b-brl_2"/>
    <property type="match status" value="1"/>
</dbReference>
<feature type="signal peptide" evidence="1">
    <location>
        <begin position="1"/>
        <end position="24"/>
    </location>
</feature>
<evidence type="ECO:0000313" key="4">
    <source>
        <dbReference type="Proteomes" id="UP001596958"/>
    </source>
</evidence>
<evidence type="ECO:0000256" key="1">
    <source>
        <dbReference type="SAM" id="SignalP"/>
    </source>
</evidence>
<protein>
    <submittedName>
        <fullName evidence="3">Porin family protein</fullName>
    </submittedName>
</protein>
<sequence length="208" mass="21953">MKNLSLSFAIALLAVLCFAGKSNAQSKARVGIKAGLTYTTLGAATSNGISINYDYRPGFQGGVFVETPLSQSISFTAQALYTQKGGSINTTILNTKIDGYTQLNYLDVPLLVGFKANPKLAFYVGPQASFLLSQKTVVSTSSMGSQTSTDKTGTKTSIFGGNIGAGYSITNDIGIHLNYIFDFGHAAESGYDTGERNSGFILGLGFKF</sequence>
<keyword evidence="1" id="KW-0732">Signal</keyword>
<name>A0ABW2YXE1_9SPHI</name>
<dbReference type="Proteomes" id="UP001596958">
    <property type="component" value="Unassembled WGS sequence"/>
</dbReference>
<proteinExistence type="predicted"/>
<organism evidence="3 4">
    <name type="scientific">Mucilaginibacter calamicampi</name>
    <dbReference type="NCBI Taxonomy" id="1302352"/>
    <lineage>
        <taxon>Bacteria</taxon>
        <taxon>Pseudomonadati</taxon>
        <taxon>Bacteroidota</taxon>
        <taxon>Sphingobacteriia</taxon>
        <taxon>Sphingobacteriales</taxon>
        <taxon>Sphingobacteriaceae</taxon>
        <taxon>Mucilaginibacter</taxon>
    </lineage>
</organism>
<keyword evidence="4" id="KW-1185">Reference proteome</keyword>
<evidence type="ECO:0000259" key="2">
    <source>
        <dbReference type="Pfam" id="PF13568"/>
    </source>
</evidence>
<gene>
    <name evidence="3" type="ORF">ACFQZS_12105</name>
</gene>
<evidence type="ECO:0000313" key="3">
    <source>
        <dbReference type="EMBL" id="MFD0750889.1"/>
    </source>
</evidence>
<accession>A0ABW2YXE1</accession>
<feature type="chain" id="PRO_5047147544" evidence="1">
    <location>
        <begin position="25"/>
        <end position="208"/>
    </location>
</feature>
<comment type="caution">
    <text evidence="3">The sequence shown here is derived from an EMBL/GenBank/DDBJ whole genome shotgun (WGS) entry which is preliminary data.</text>
</comment>
<feature type="domain" description="Outer membrane protein beta-barrel" evidence="2">
    <location>
        <begin position="23"/>
        <end position="181"/>
    </location>
</feature>
<dbReference type="SUPFAM" id="SSF56925">
    <property type="entry name" value="OMPA-like"/>
    <property type="match status" value="1"/>
</dbReference>
<dbReference type="RefSeq" id="WP_377100553.1">
    <property type="nucleotide sequence ID" value="NZ_JBHTHU010000006.1"/>
</dbReference>